<evidence type="ECO:0000313" key="4">
    <source>
        <dbReference type="Proteomes" id="UP001278500"/>
    </source>
</evidence>
<name>A0AAE0JF06_9PEZI</name>
<accession>A0AAE0JF06</accession>
<keyword evidence="4" id="KW-1185">Reference proteome</keyword>
<evidence type="ECO:0000256" key="2">
    <source>
        <dbReference type="SAM" id="Phobius"/>
    </source>
</evidence>
<feature type="region of interest" description="Disordered" evidence="1">
    <location>
        <begin position="225"/>
        <end position="276"/>
    </location>
</feature>
<feature type="compositionally biased region" description="Pro residues" evidence="1">
    <location>
        <begin position="232"/>
        <end position="250"/>
    </location>
</feature>
<feature type="compositionally biased region" description="Low complexity" evidence="1">
    <location>
        <begin position="251"/>
        <end position="275"/>
    </location>
</feature>
<evidence type="ECO:0000256" key="1">
    <source>
        <dbReference type="SAM" id="MobiDB-lite"/>
    </source>
</evidence>
<protein>
    <submittedName>
        <fullName evidence="3">Uncharacterized protein</fullName>
    </submittedName>
</protein>
<feature type="compositionally biased region" description="Gly residues" evidence="1">
    <location>
        <begin position="497"/>
        <end position="518"/>
    </location>
</feature>
<feature type="compositionally biased region" description="Polar residues" evidence="1">
    <location>
        <begin position="399"/>
        <end position="408"/>
    </location>
</feature>
<comment type="caution">
    <text evidence="3">The sequence shown here is derived from an EMBL/GenBank/DDBJ whole genome shotgun (WGS) entry which is preliminary data.</text>
</comment>
<keyword evidence="2" id="KW-0472">Membrane</keyword>
<dbReference type="AlphaFoldDB" id="A0AAE0JF06"/>
<gene>
    <name evidence="3" type="ORF">B0H65DRAFT_588824</name>
</gene>
<feature type="compositionally biased region" description="Polar residues" evidence="1">
    <location>
        <begin position="193"/>
        <end position="203"/>
    </location>
</feature>
<keyword evidence="2" id="KW-0812">Transmembrane</keyword>
<dbReference type="GeneID" id="87868166"/>
<dbReference type="Proteomes" id="UP001278500">
    <property type="component" value="Unassembled WGS sequence"/>
</dbReference>
<feature type="region of interest" description="Disordered" evidence="1">
    <location>
        <begin position="492"/>
        <end position="563"/>
    </location>
</feature>
<feature type="transmembrane region" description="Helical" evidence="2">
    <location>
        <begin position="302"/>
        <end position="323"/>
    </location>
</feature>
<keyword evidence="2" id="KW-1133">Transmembrane helix</keyword>
<feature type="region of interest" description="Disordered" evidence="1">
    <location>
        <begin position="185"/>
        <end position="210"/>
    </location>
</feature>
<dbReference type="EMBL" id="JAUEPP010000004">
    <property type="protein sequence ID" value="KAK3345152.1"/>
    <property type="molecule type" value="Genomic_DNA"/>
</dbReference>
<reference evidence="3" key="2">
    <citation type="submission" date="2023-06" db="EMBL/GenBank/DDBJ databases">
        <authorList>
            <consortium name="Lawrence Berkeley National Laboratory"/>
            <person name="Haridas S."/>
            <person name="Hensen N."/>
            <person name="Bonometti L."/>
            <person name="Westerberg I."/>
            <person name="Brannstrom I.O."/>
            <person name="Guillou S."/>
            <person name="Cros-Aarteil S."/>
            <person name="Calhoun S."/>
            <person name="Kuo A."/>
            <person name="Mondo S."/>
            <person name="Pangilinan J."/>
            <person name="Riley R."/>
            <person name="Labutti K."/>
            <person name="Andreopoulos B."/>
            <person name="Lipzen A."/>
            <person name="Chen C."/>
            <person name="Yanf M."/>
            <person name="Daum C."/>
            <person name="Ng V."/>
            <person name="Clum A."/>
            <person name="Steindorff A."/>
            <person name="Ohm R."/>
            <person name="Martin F."/>
            <person name="Silar P."/>
            <person name="Natvig D."/>
            <person name="Lalanne C."/>
            <person name="Gautier V."/>
            <person name="Ament-Velasquez S.L."/>
            <person name="Kruys A."/>
            <person name="Hutchinson M.I."/>
            <person name="Powell A.J."/>
            <person name="Barry K."/>
            <person name="Miller A.N."/>
            <person name="Grigoriev I.V."/>
            <person name="Debuchy R."/>
            <person name="Gladieux P."/>
            <person name="Thoren M.H."/>
            <person name="Johannesson H."/>
        </authorList>
    </citation>
    <scope>NUCLEOTIDE SEQUENCE</scope>
    <source>
        <strain evidence="3">CBS 560.94</strain>
    </source>
</reference>
<organism evidence="3 4">
    <name type="scientific">Neurospora tetraspora</name>
    <dbReference type="NCBI Taxonomy" id="94610"/>
    <lineage>
        <taxon>Eukaryota</taxon>
        <taxon>Fungi</taxon>
        <taxon>Dikarya</taxon>
        <taxon>Ascomycota</taxon>
        <taxon>Pezizomycotina</taxon>
        <taxon>Sordariomycetes</taxon>
        <taxon>Sordariomycetidae</taxon>
        <taxon>Sordariales</taxon>
        <taxon>Sordariaceae</taxon>
        <taxon>Neurospora</taxon>
    </lineage>
</organism>
<proteinExistence type="predicted"/>
<reference evidence="3" key="1">
    <citation type="journal article" date="2023" name="Mol. Phylogenet. Evol.">
        <title>Genome-scale phylogeny and comparative genomics of the fungal order Sordariales.</title>
        <authorList>
            <person name="Hensen N."/>
            <person name="Bonometti L."/>
            <person name="Westerberg I."/>
            <person name="Brannstrom I.O."/>
            <person name="Guillou S."/>
            <person name="Cros-Aarteil S."/>
            <person name="Calhoun S."/>
            <person name="Haridas S."/>
            <person name="Kuo A."/>
            <person name="Mondo S."/>
            <person name="Pangilinan J."/>
            <person name="Riley R."/>
            <person name="LaButti K."/>
            <person name="Andreopoulos B."/>
            <person name="Lipzen A."/>
            <person name="Chen C."/>
            <person name="Yan M."/>
            <person name="Daum C."/>
            <person name="Ng V."/>
            <person name="Clum A."/>
            <person name="Steindorff A."/>
            <person name="Ohm R.A."/>
            <person name="Martin F."/>
            <person name="Silar P."/>
            <person name="Natvig D.O."/>
            <person name="Lalanne C."/>
            <person name="Gautier V."/>
            <person name="Ament-Velasquez S.L."/>
            <person name="Kruys A."/>
            <person name="Hutchinson M.I."/>
            <person name="Powell A.J."/>
            <person name="Barry K."/>
            <person name="Miller A.N."/>
            <person name="Grigoriev I.V."/>
            <person name="Debuchy R."/>
            <person name="Gladieux P."/>
            <person name="Hiltunen Thoren M."/>
            <person name="Johannesson H."/>
        </authorList>
    </citation>
    <scope>NUCLEOTIDE SEQUENCE</scope>
    <source>
        <strain evidence="3">CBS 560.94</strain>
    </source>
</reference>
<dbReference type="RefSeq" id="XP_062681765.1">
    <property type="nucleotide sequence ID" value="XM_062831012.1"/>
</dbReference>
<sequence>MAVITSMVPTSTAALIPSGVPISAASPAVITSAAALRRQVGGTDAPIVTNICGYAVAEDARLKSISPPEDMVCAMFPPNRLFGFCSKKVSLKDRHDIVDNCEWNGWCIDTYDCSDGCGIDQARAQFGTTRCHAASNPYCQLTRLANTHTDEADAYWSVGCGNGHYSIHHYLLDQKAALDTSVLSTTTTTSSSKRNPYSTTPFTTEDDNFTAPHVQAPVATISTSKPVIPASSSPPPAPSTLQPTPTPSTNPLPSSSVPGPSTTSTTHPTPEPQTSDLATYISSANTPSEEEENQKKHNPKSAILGSVIGALAVIYLLLFTWWYRGPRRRKRAREAKAAAEAALRERGFWRRPDEFEAHGLTKPNGFQGPQGPDGPQEIHELGFGTMTNPKTPKLPEMPNTPQTRSENGNGELPGLSPLSPMPLPRWGGSASETEPSRSRIWDIWDRKTRQVVVTTTTKEVVAELDGRYMTFEERELERKERLEGIDLATEPVRWEGSGSGGGAGTGTSKGRTFGGGSSNGAATPMGTPVTRATLVPPTEWYLGQKAEDERGTIHVGRSPFGGN</sequence>
<feature type="region of interest" description="Disordered" evidence="1">
    <location>
        <begin position="360"/>
        <end position="434"/>
    </location>
</feature>
<evidence type="ECO:0000313" key="3">
    <source>
        <dbReference type="EMBL" id="KAK3345152.1"/>
    </source>
</evidence>